<feature type="domain" description="Pyrrolo-quinoline quinone repeat" evidence="5">
    <location>
        <begin position="176"/>
        <end position="771"/>
    </location>
</feature>
<dbReference type="PANTHER" id="PTHR32303">
    <property type="entry name" value="QUINOPROTEIN ALCOHOL DEHYDROGENASE (CYTOCHROME C)"/>
    <property type="match status" value="1"/>
</dbReference>
<feature type="transmembrane region" description="Helical" evidence="4">
    <location>
        <begin position="66"/>
        <end position="82"/>
    </location>
</feature>
<dbReference type="SUPFAM" id="SSF50998">
    <property type="entry name" value="Quinoprotein alcohol dehydrogenase-like"/>
    <property type="match status" value="1"/>
</dbReference>
<evidence type="ECO:0000313" key="7">
    <source>
        <dbReference type="Proteomes" id="UP000007150"/>
    </source>
</evidence>
<dbReference type="STRING" id="690566.Sphch_3270"/>
<evidence type="ECO:0000256" key="4">
    <source>
        <dbReference type="SAM" id="Phobius"/>
    </source>
</evidence>
<dbReference type="InterPro" id="IPR011047">
    <property type="entry name" value="Quinoprotein_ADH-like_sf"/>
</dbReference>
<dbReference type="SMART" id="SM00564">
    <property type="entry name" value="PQQ"/>
    <property type="match status" value="4"/>
</dbReference>
<feature type="transmembrane region" description="Helical" evidence="4">
    <location>
        <begin position="122"/>
        <end position="140"/>
    </location>
</feature>
<dbReference type="CDD" id="cd10280">
    <property type="entry name" value="PQQ_mGDH"/>
    <property type="match status" value="1"/>
</dbReference>
<organism evidence="6 7">
    <name type="scientific">Sphingobium chlorophenolicum L-1</name>
    <dbReference type="NCBI Taxonomy" id="690566"/>
    <lineage>
        <taxon>Bacteria</taxon>
        <taxon>Pseudomonadati</taxon>
        <taxon>Pseudomonadota</taxon>
        <taxon>Alphaproteobacteria</taxon>
        <taxon>Sphingomonadales</taxon>
        <taxon>Sphingomonadaceae</taxon>
        <taxon>Sphingobium</taxon>
    </lineage>
</organism>
<dbReference type="GO" id="GO:0016020">
    <property type="term" value="C:membrane"/>
    <property type="evidence" value="ECO:0007669"/>
    <property type="project" value="InterPro"/>
</dbReference>
<accession>F6F363</accession>
<keyword evidence="4" id="KW-0812">Transmembrane</keyword>
<sequence length="800" mass="86347">MVESNRKGQSLIWFQIYSVILGLSGIALLLGGINLLRLGGSPYYAAAGLAVTISAAMLWRARWSGAIIYMAFLLLTIVWAVWEAGLNAWALMPRLAFFGLLALPLIGWALRSRLRGSAPPRWKAGLLVGGLLAVFAGYALHHATGMKVSDPIFDRGMASAQSGIPQAGATARGGDWLSYGNDAGGTRFSPLTQLTPANVNKLEVAWTFQTGPGVDGKFGNLEVTPLKVGDKVYVCTPYSDVIALDAETGKPVWRWRSKIDRKGFAYNNCRGVTYYAVPGMTGLCSKRILHATADVSLVALDASTGRPCPDFGKGGRISLKVGMGQFDNGYYFVSSAPTLIRGKIVIGGWVADGQYWGEPSGVIRAFDAKSGAFSWAFDMGRPGSTSVPTSGETYTKSTPNSWGPMSADETLGLVYAPTGNSVPDYYGGNRRPFDDKYSTSVVAIDVETGLPRWSFQTVHHDLWDYDNPSQPTLIDLPSRKGIRKALIQPTKRGQLFVLDRVTGKPIFDVKEKPVPQGGIVPGERLSPTQPYSVGMPSFAGPKPEERMMWGLTPFDQLFCRTEFRKLRYEGEFTPPGFAPNLVHPGYGGGMTWSGISVDPDRNLLIINSNRMSNISRLMPRAEADKMGLKPMSNSSHSNIGGAVPQAATPYAAEIRPFLSPLMMPCEEPPYGYLTAIDLRSQKVVWRKTLGDTRGSGPFSIPTHVPLPMGMPSFGGSTTTRGGLVFISGTADAVLRAFESTTGQIVWQASLPAGGNATPMTYLSPKSGRQFVVIAAAGHHALENKRGDYIVAYALPKDSSR</sequence>
<gene>
    <name evidence="6" type="ORF">Sphch_3270</name>
</gene>
<dbReference type="Pfam" id="PF01011">
    <property type="entry name" value="PQQ"/>
    <property type="match status" value="1"/>
</dbReference>
<feature type="transmembrane region" description="Helical" evidence="4">
    <location>
        <begin position="88"/>
        <end position="110"/>
    </location>
</feature>
<dbReference type="EC" id="1.1.5.8" evidence="6"/>
<dbReference type="GO" id="GO:0047519">
    <property type="term" value="F:quinate dehydrogenase (quinone) activity"/>
    <property type="evidence" value="ECO:0007669"/>
    <property type="project" value="UniProtKB-EC"/>
</dbReference>
<protein>
    <submittedName>
        <fullName evidence="6">Membrane-bound PQQ-dependent dehydrogenase, glucose/quinate/shikimate family</fullName>
        <ecNumber evidence="6">1.1.5.8</ecNumber>
    </submittedName>
</protein>
<comment type="cofactor">
    <cofactor evidence="1">
        <name>pyrroloquinoline quinone</name>
        <dbReference type="ChEBI" id="CHEBI:58442"/>
    </cofactor>
</comment>
<dbReference type="InterPro" id="IPR002372">
    <property type="entry name" value="PQQ_rpt_dom"/>
</dbReference>
<feature type="transmembrane region" description="Helical" evidence="4">
    <location>
        <begin position="12"/>
        <end position="36"/>
    </location>
</feature>
<dbReference type="EMBL" id="CP002799">
    <property type="protein sequence ID" value="AEG50875.1"/>
    <property type="molecule type" value="Genomic_DNA"/>
</dbReference>
<keyword evidence="7" id="KW-1185">Reference proteome</keyword>
<dbReference type="GO" id="GO:0008876">
    <property type="term" value="F:quinoprotein glucose dehydrogenase activity"/>
    <property type="evidence" value="ECO:0007669"/>
    <property type="project" value="TreeGrafter"/>
</dbReference>
<feature type="transmembrane region" description="Helical" evidence="4">
    <location>
        <begin position="42"/>
        <end position="59"/>
    </location>
</feature>
<reference evidence="6 7" key="1">
    <citation type="submission" date="2011-05" db="EMBL/GenBank/DDBJ databases">
        <title>Complete sequence of chromosome 2 of Sphingobium chlorophenolicum L-1.</title>
        <authorList>
            <consortium name="US DOE Joint Genome Institute"/>
            <person name="Lucas S."/>
            <person name="Han J."/>
            <person name="Lapidus A."/>
            <person name="Cheng J.-F."/>
            <person name="Goodwin L."/>
            <person name="Pitluck S."/>
            <person name="Peters L."/>
            <person name="Daligault H."/>
            <person name="Han C."/>
            <person name="Tapia R."/>
            <person name="Land M."/>
            <person name="Hauser L."/>
            <person name="Kyrpides N."/>
            <person name="Ivanova N."/>
            <person name="Pagani I."/>
            <person name="Turner P."/>
            <person name="Copley S."/>
            <person name="Woyke T."/>
        </authorList>
    </citation>
    <scope>NUCLEOTIDE SEQUENCE [LARGE SCALE GENOMIC DNA]</scope>
    <source>
        <strain evidence="6 7">L-1</strain>
    </source>
</reference>
<keyword evidence="3 6" id="KW-0560">Oxidoreductase</keyword>
<dbReference type="Proteomes" id="UP000007150">
    <property type="component" value="Chromosome 2"/>
</dbReference>
<dbReference type="AlphaFoldDB" id="F6F363"/>
<comment type="similarity">
    <text evidence="2">Belongs to the bacterial PQQ dehydrogenase family.</text>
</comment>
<proteinExistence type="inferred from homology"/>
<evidence type="ECO:0000259" key="5">
    <source>
        <dbReference type="Pfam" id="PF01011"/>
    </source>
</evidence>
<name>F6F363_SPHCR</name>
<dbReference type="InterPro" id="IPR017511">
    <property type="entry name" value="PQQ_mDH"/>
</dbReference>
<keyword evidence="4" id="KW-1133">Transmembrane helix</keyword>
<evidence type="ECO:0000256" key="2">
    <source>
        <dbReference type="ARBA" id="ARBA00008156"/>
    </source>
</evidence>
<evidence type="ECO:0000256" key="3">
    <source>
        <dbReference type="ARBA" id="ARBA00023002"/>
    </source>
</evidence>
<dbReference type="GO" id="GO:0048038">
    <property type="term" value="F:quinone binding"/>
    <property type="evidence" value="ECO:0007669"/>
    <property type="project" value="InterPro"/>
</dbReference>
<dbReference type="PANTHER" id="PTHR32303:SF4">
    <property type="entry name" value="QUINOPROTEIN GLUCOSE DEHYDROGENASE"/>
    <property type="match status" value="1"/>
</dbReference>
<dbReference type="NCBIfam" id="TIGR03074">
    <property type="entry name" value="PQQ_membr_DH"/>
    <property type="match status" value="1"/>
</dbReference>
<keyword evidence="4" id="KW-0472">Membrane</keyword>
<dbReference type="InterPro" id="IPR018391">
    <property type="entry name" value="PQQ_b-propeller_rpt"/>
</dbReference>
<dbReference type="RefSeq" id="WP_013849105.1">
    <property type="nucleotide sequence ID" value="NC_015594.1"/>
</dbReference>
<evidence type="ECO:0000313" key="6">
    <source>
        <dbReference type="EMBL" id="AEG50875.1"/>
    </source>
</evidence>
<dbReference type="Gene3D" id="2.140.10.10">
    <property type="entry name" value="Quinoprotein alcohol dehydrogenase-like superfamily"/>
    <property type="match status" value="2"/>
</dbReference>
<dbReference type="KEGG" id="sch:Sphch_3270"/>
<dbReference type="HOGENOM" id="CLU_018478_1_0_5"/>
<evidence type="ECO:0000256" key="1">
    <source>
        <dbReference type="ARBA" id="ARBA00001931"/>
    </source>
</evidence>